<reference evidence="3" key="1">
    <citation type="submission" date="2022-04" db="EMBL/GenBank/DDBJ databases">
        <title>Diverse halophilic archaea isolated from saline environments.</title>
        <authorList>
            <person name="Cui H.-L."/>
        </authorList>
    </citation>
    <scope>NUCLEOTIDE SEQUENCE</scope>
    <source>
        <strain evidence="3">XZYJT40</strain>
    </source>
</reference>
<dbReference type="SUPFAM" id="SSF81324">
    <property type="entry name" value="Voltage-gated potassium channels"/>
    <property type="match status" value="1"/>
</dbReference>
<keyword evidence="1" id="KW-0812">Transmembrane</keyword>
<keyword evidence="3" id="KW-0407">Ion channel</keyword>
<evidence type="ECO:0000313" key="4">
    <source>
        <dbReference type="Proteomes" id="UP000830434"/>
    </source>
</evidence>
<dbReference type="Pfam" id="PF07885">
    <property type="entry name" value="Ion_trans_2"/>
    <property type="match status" value="1"/>
</dbReference>
<accession>A0A8U0IHA8</accession>
<dbReference type="AlphaFoldDB" id="A0A8U0IHA8"/>
<keyword evidence="1" id="KW-0472">Membrane</keyword>
<evidence type="ECO:0000256" key="1">
    <source>
        <dbReference type="SAM" id="Phobius"/>
    </source>
</evidence>
<evidence type="ECO:0000313" key="3">
    <source>
        <dbReference type="EMBL" id="UPW00095.1"/>
    </source>
</evidence>
<dbReference type="InterPro" id="IPR013099">
    <property type="entry name" value="K_chnl_dom"/>
</dbReference>
<keyword evidence="3" id="KW-0813">Transport</keyword>
<keyword evidence="4" id="KW-1185">Reference proteome</keyword>
<sequence length="334" mass="36379">MNVLYLGLGSILLLGTVGDLLWTTLWVEGGAGPLTTRLMEWTWRALSRGNGGRSRVLNLAGPVILVLSLVVWLVSIWTGWTLIFAGGEDAVFDTIRGGPLSWSDLSYFAGYTMFTLGNGGFAPRDGVWQFATVLATASGMLFVTLTVTYVLSVLDAVAQKHAFASGVTGLGTDASTVVTTYWNGEEFDGLDLQLDTFSSQIDTLTANHKAYPVLHYFHSRQATEDPAVAIAVLDETLTLLRFGLPERARPSEALLKGTRSGIRSYLDALLALHRPSDRDPPAPDLARVREAGLSTVSDDEFAESLADCDVDERRRLLLAVVESNARRWPSRNDE</sequence>
<organism evidence="3 4">
    <name type="scientific">Halorussus gelatinilyticus</name>
    <dbReference type="NCBI Taxonomy" id="2937524"/>
    <lineage>
        <taxon>Archaea</taxon>
        <taxon>Methanobacteriati</taxon>
        <taxon>Methanobacteriota</taxon>
        <taxon>Stenosarchaea group</taxon>
        <taxon>Halobacteria</taxon>
        <taxon>Halobacteriales</taxon>
        <taxon>Haladaptataceae</taxon>
        <taxon>Halorussus</taxon>
    </lineage>
</organism>
<dbReference type="GO" id="GO:0034220">
    <property type="term" value="P:monoatomic ion transmembrane transport"/>
    <property type="evidence" value="ECO:0007669"/>
    <property type="project" value="UniProtKB-KW"/>
</dbReference>
<feature type="transmembrane region" description="Helical" evidence="1">
    <location>
        <begin position="105"/>
        <end position="122"/>
    </location>
</feature>
<dbReference type="GeneID" id="72191482"/>
<keyword evidence="1" id="KW-1133">Transmembrane helix</keyword>
<dbReference type="KEGG" id="haxz:M0R88_16465"/>
<gene>
    <name evidence="3" type="ORF">M0R88_16465</name>
</gene>
<dbReference type="Proteomes" id="UP000830434">
    <property type="component" value="Chromosome"/>
</dbReference>
<keyword evidence="3" id="KW-0406">Ion transport</keyword>
<name>A0A8U0IHA8_9EURY</name>
<feature type="transmembrane region" description="Helical" evidence="1">
    <location>
        <begin position="63"/>
        <end position="85"/>
    </location>
</feature>
<feature type="domain" description="Potassium channel" evidence="2">
    <location>
        <begin position="82"/>
        <end position="154"/>
    </location>
</feature>
<dbReference type="EMBL" id="CP096658">
    <property type="protein sequence ID" value="UPW00095.1"/>
    <property type="molecule type" value="Genomic_DNA"/>
</dbReference>
<dbReference type="Gene3D" id="1.10.287.70">
    <property type="match status" value="1"/>
</dbReference>
<dbReference type="RefSeq" id="WP_248654511.1">
    <property type="nucleotide sequence ID" value="NZ_CP096658.1"/>
</dbReference>
<proteinExistence type="predicted"/>
<feature type="transmembrane region" description="Helical" evidence="1">
    <location>
        <begin position="128"/>
        <end position="151"/>
    </location>
</feature>
<protein>
    <submittedName>
        <fullName evidence="3">Potassium channel family protein</fullName>
    </submittedName>
</protein>
<evidence type="ECO:0000259" key="2">
    <source>
        <dbReference type="Pfam" id="PF07885"/>
    </source>
</evidence>